<dbReference type="InterPro" id="IPR029063">
    <property type="entry name" value="SAM-dependent_MTases_sf"/>
</dbReference>
<dbReference type="PANTHER" id="PTHR47473:SF1">
    <property type="entry name" value="METHYLTRANSFERASE DOMAIN-CONTAINING PROTEIN"/>
    <property type="match status" value="1"/>
</dbReference>
<evidence type="ECO:0000313" key="3">
    <source>
        <dbReference type="Proteomes" id="UP000325286"/>
    </source>
</evidence>
<dbReference type="Proteomes" id="UP000325286">
    <property type="component" value="Chromosome"/>
</dbReference>
<protein>
    <submittedName>
        <fullName evidence="2">Ubiquinone/menaquinone biosynthesis C-methyltransferase UbiE</fullName>
        <ecNumber evidence="2">2.1.1.163</ecNumber>
    </submittedName>
</protein>
<dbReference type="GO" id="GO:0008757">
    <property type="term" value="F:S-adenosylmethionine-dependent methyltransferase activity"/>
    <property type="evidence" value="ECO:0007669"/>
    <property type="project" value="InterPro"/>
</dbReference>
<feature type="domain" description="Methyltransferase type 11" evidence="1">
    <location>
        <begin position="71"/>
        <end position="169"/>
    </location>
</feature>
<evidence type="ECO:0000259" key="1">
    <source>
        <dbReference type="Pfam" id="PF08241"/>
    </source>
</evidence>
<dbReference type="CDD" id="cd02440">
    <property type="entry name" value="AdoMet_MTases"/>
    <property type="match status" value="1"/>
</dbReference>
<dbReference type="GO" id="GO:0043770">
    <property type="term" value="F:demethylmenaquinone methyltransferase activity"/>
    <property type="evidence" value="ECO:0007669"/>
    <property type="project" value="UniProtKB-EC"/>
</dbReference>
<dbReference type="GO" id="GO:0032259">
    <property type="term" value="P:methylation"/>
    <property type="evidence" value="ECO:0007669"/>
    <property type="project" value="UniProtKB-KW"/>
</dbReference>
<sequence>MSEVGTTTRRNDLRTLWHLLFHRVRGETHAERLESFYTGQAEGYDNFRSRLLHGRKELIEQIPFVPEAVWVDLGAGTGENLLHAGRQVQALQNVHLVDLTPSLLRVAQQRINAEKLANVQTHCTDATTFSLPDNSVDVVTFSYSLTMIPDWFAAVSNAVRMLRPGGTLAVVDFYVSRKFAADGHHQHGGLRRAFWSHWFAADNVFLNGDHAAMLHRETQVRQFSEHTGRVPYLPFVKAPYYLFVGTKPVAQPRFS</sequence>
<reference evidence="2 3" key="1">
    <citation type="submission" date="2019-08" db="EMBL/GenBank/DDBJ databases">
        <title>Deep-cultivation of Planctomycetes and their phenomic and genomic characterization uncovers novel biology.</title>
        <authorList>
            <person name="Wiegand S."/>
            <person name="Jogler M."/>
            <person name="Boedeker C."/>
            <person name="Pinto D."/>
            <person name="Vollmers J."/>
            <person name="Rivas-Marin E."/>
            <person name="Kohn T."/>
            <person name="Peeters S.H."/>
            <person name="Heuer A."/>
            <person name="Rast P."/>
            <person name="Oberbeckmann S."/>
            <person name="Bunk B."/>
            <person name="Jeske O."/>
            <person name="Meyerdierks A."/>
            <person name="Storesund J.E."/>
            <person name="Kallscheuer N."/>
            <person name="Luecker S."/>
            <person name="Lage O.M."/>
            <person name="Pohl T."/>
            <person name="Merkel B.J."/>
            <person name="Hornburger P."/>
            <person name="Mueller R.-W."/>
            <person name="Bruemmer F."/>
            <person name="Labrenz M."/>
            <person name="Spormann A.M."/>
            <person name="Op den Camp H."/>
            <person name="Overmann J."/>
            <person name="Amann R."/>
            <person name="Jetten M.S.M."/>
            <person name="Mascher T."/>
            <person name="Medema M.H."/>
            <person name="Devos D.P."/>
            <person name="Kaster A.-K."/>
            <person name="Ovreas L."/>
            <person name="Rohde M."/>
            <person name="Galperin M.Y."/>
            <person name="Jogler C."/>
        </authorList>
    </citation>
    <scope>NUCLEOTIDE SEQUENCE [LARGE SCALE GENOMIC DNA]</scope>
    <source>
        <strain evidence="2 3">UC8</strain>
    </source>
</reference>
<organism evidence="2 3">
    <name type="scientific">Roseimaritima ulvae</name>
    <dbReference type="NCBI Taxonomy" id="980254"/>
    <lineage>
        <taxon>Bacteria</taxon>
        <taxon>Pseudomonadati</taxon>
        <taxon>Planctomycetota</taxon>
        <taxon>Planctomycetia</taxon>
        <taxon>Pirellulales</taxon>
        <taxon>Pirellulaceae</taxon>
        <taxon>Roseimaritima</taxon>
    </lineage>
</organism>
<dbReference type="SUPFAM" id="SSF53335">
    <property type="entry name" value="S-adenosyl-L-methionine-dependent methyltransferases"/>
    <property type="match status" value="1"/>
</dbReference>
<dbReference type="EMBL" id="CP042914">
    <property type="protein sequence ID" value="QEG41704.1"/>
    <property type="molecule type" value="Genomic_DNA"/>
</dbReference>
<accession>A0A5B9QRS4</accession>
<keyword evidence="2" id="KW-0489">Methyltransferase</keyword>
<proteinExistence type="predicted"/>
<dbReference type="InterPro" id="IPR013216">
    <property type="entry name" value="Methyltransf_11"/>
</dbReference>
<dbReference type="Gene3D" id="3.40.50.150">
    <property type="entry name" value="Vaccinia Virus protein VP39"/>
    <property type="match status" value="1"/>
</dbReference>
<keyword evidence="3" id="KW-1185">Reference proteome</keyword>
<gene>
    <name evidence="2" type="primary">ubiE_3</name>
    <name evidence="2" type="ORF">UC8_37300</name>
</gene>
<evidence type="ECO:0000313" key="2">
    <source>
        <dbReference type="EMBL" id="QEG41704.1"/>
    </source>
</evidence>
<dbReference type="KEGG" id="rul:UC8_37300"/>
<dbReference type="Pfam" id="PF08241">
    <property type="entry name" value="Methyltransf_11"/>
    <property type="match status" value="1"/>
</dbReference>
<keyword evidence="2" id="KW-0808">Transferase</keyword>
<keyword evidence="2" id="KW-0830">Ubiquinone</keyword>
<dbReference type="OrthoDB" id="9791837at2"/>
<name>A0A5B9QRS4_9BACT</name>
<dbReference type="PANTHER" id="PTHR47473">
    <property type="entry name" value="BTA1P"/>
    <property type="match status" value="1"/>
</dbReference>
<dbReference type="EC" id="2.1.1.163" evidence="2"/>
<dbReference type="AlphaFoldDB" id="A0A5B9QRS4"/>
<dbReference type="RefSeq" id="WP_068135351.1">
    <property type="nucleotide sequence ID" value="NZ_CP042914.1"/>
</dbReference>